<dbReference type="InterPro" id="IPR051453">
    <property type="entry name" value="MBL_Glyoxalase_II"/>
</dbReference>
<dbReference type="PANTHER" id="PTHR46233">
    <property type="entry name" value="HYDROXYACYLGLUTATHIONE HYDROLASE GLOC"/>
    <property type="match status" value="1"/>
</dbReference>
<keyword evidence="2" id="KW-0479">Metal-binding</keyword>
<evidence type="ECO:0000256" key="2">
    <source>
        <dbReference type="ARBA" id="ARBA00022723"/>
    </source>
</evidence>
<evidence type="ECO:0000256" key="3">
    <source>
        <dbReference type="ARBA" id="ARBA00022801"/>
    </source>
</evidence>
<dbReference type="PANTHER" id="PTHR46233:SF3">
    <property type="entry name" value="HYDROXYACYLGLUTATHIONE HYDROLASE GLOC"/>
    <property type="match status" value="1"/>
</dbReference>
<reference evidence="6 7" key="1">
    <citation type="submission" date="2020-05" db="EMBL/GenBank/DDBJ databases">
        <title>Draft genome sequence of Desulfovibrio psychrotolerans JS1T.</title>
        <authorList>
            <person name="Ueno A."/>
            <person name="Tamazawa S."/>
            <person name="Tamamura S."/>
            <person name="Murakami T."/>
            <person name="Kiyama T."/>
            <person name="Inomata H."/>
            <person name="Amano Y."/>
            <person name="Miyakawa K."/>
            <person name="Tamaki H."/>
            <person name="Naganuma T."/>
            <person name="Kaneko K."/>
        </authorList>
    </citation>
    <scope>NUCLEOTIDE SEQUENCE [LARGE SCALE GENOMIC DNA]</scope>
    <source>
        <strain evidence="6 7">JS1</strain>
    </source>
</reference>
<proteinExistence type="predicted"/>
<accession>A0A7J0BVC7</accession>
<dbReference type="EMBL" id="BLVP01000008">
    <property type="protein sequence ID" value="GFM37131.1"/>
    <property type="molecule type" value="Genomic_DNA"/>
</dbReference>
<dbReference type="Gene3D" id="3.60.15.10">
    <property type="entry name" value="Ribonuclease Z/Hydroxyacylglutathione hydrolase-like"/>
    <property type="match status" value="1"/>
</dbReference>
<keyword evidence="7" id="KW-1185">Reference proteome</keyword>
<dbReference type="GO" id="GO:0046872">
    <property type="term" value="F:metal ion binding"/>
    <property type="evidence" value="ECO:0007669"/>
    <property type="project" value="UniProtKB-KW"/>
</dbReference>
<dbReference type="CDD" id="cd06262">
    <property type="entry name" value="metallo-hydrolase-like_MBL-fold"/>
    <property type="match status" value="1"/>
</dbReference>
<dbReference type="InterPro" id="IPR001279">
    <property type="entry name" value="Metallo-B-lactamas"/>
</dbReference>
<dbReference type="SUPFAM" id="SSF56281">
    <property type="entry name" value="Metallo-hydrolase/oxidoreductase"/>
    <property type="match status" value="1"/>
</dbReference>
<comment type="caution">
    <text evidence="6">The sequence shown here is derived from an EMBL/GenBank/DDBJ whole genome shotgun (WGS) entry which is preliminary data.</text>
</comment>
<comment type="cofactor">
    <cofactor evidence="1">
        <name>Zn(2+)</name>
        <dbReference type="ChEBI" id="CHEBI:29105"/>
    </cofactor>
</comment>
<dbReference type="GO" id="GO:0016787">
    <property type="term" value="F:hydrolase activity"/>
    <property type="evidence" value="ECO:0007669"/>
    <property type="project" value="UniProtKB-KW"/>
</dbReference>
<protein>
    <submittedName>
        <fullName evidence="6">MBL fold hydrolase</fullName>
    </submittedName>
</protein>
<dbReference type="InterPro" id="IPR036866">
    <property type="entry name" value="RibonucZ/Hydroxyglut_hydro"/>
</dbReference>
<evidence type="ECO:0000256" key="4">
    <source>
        <dbReference type="ARBA" id="ARBA00022833"/>
    </source>
</evidence>
<keyword evidence="3 6" id="KW-0378">Hydrolase</keyword>
<dbReference type="Proteomes" id="UP000503820">
    <property type="component" value="Unassembled WGS sequence"/>
</dbReference>
<evidence type="ECO:0000313" key="7">
    <source>
        <dbReference type="Proteomes" id="UP000503820"/>
    </source>
</evidence>
<evidence type="ECO:0000256" key="1">
    <source>
        <dbReference type="ARBA" id="ARBA00001947"/>
    </source>
</evidence>
<feature type="domain" description="Metallo-beta-lactamase" evidence="5">
    <location>
        <begin position="12"/>
        <end position="190"/>
    </location>
</feature>
<evidence type="ECO:0000313" key="6">
    <source>
        <dbReference type="EMBL" id="GFM37131.1"/>
    </source>
</evidence>
<name>A0A7J0BVC7_9BACT</name>
<keyword evidence="4" id="KW-0862">Zinc</keyword>
<dbReference type="RefSeq" id="WP_174409772.1">
    <property type="nucleotide sequence ID" value="NZ_BLVP01000008.1"/>
</dbReference>
<dbReference type="SMART" id="SM00849">
    <property type="entry name" value="Lactamase_B"/>
    <property type="match status" value="1"/>
</dbReference>
<evidence type="ECO:0000259" key="5">
    <source>
        <dbReference type="SMART" id="SM00849"/>
    </source>
</evidence>
<gene>
    <name evidence="6" type="ORF">DSM19430T_18150</name>
</gene>
<dbReference type="Pfam" id="PF00753">
    <property type="entry name" value="Lactamase_B"/>
    <property type="match status" value="1"/>
</dbReference>
<dbReference type="AlphaFoldDB" id="A0A7J0BVC7"/>
<organism evidence="6 7">
    <name type="scientific">Desulfovibrio psychrotolerans</name>
    <dbReference type="NCBI Taxonomy" id="415242"/>
    <lineage>
        <taxon>Bacteria</taxon>
        <taxon>Pseudomonadati</taxon>
        <taxon>Thermodesulfobacteriota</taxon>
        <taxon>Desulfovibrionia</taxon>
        <taxon>Desulfovibrionales</taxon>
        <taxon>Desulfovibrionaceae</taxon>
        <taxon>Desulfovibrio</taxon>
    </lineage>
</organism>
<sequence length="211" mass="22777">MQIRSFPLGPLDTNCHVAWSGTLAVAVDPGGDPAEVVAFLKANNLTLTHILNTHLHFDHIYGNQALHAATGAPILACAKDAYMLDSELGSGGMWGFPKVTPFAYETIDEGEYTFMGLPCSVLHTPGHTPGSLSFFFPDGLGVPAVFVGDLLFYRSIGRTDFPGGSMPDLTKSVTRKIFTLPEETVVFSGHGPETSVGDERLNNPFFTEFIR</sequence>